<keyword evidence="4" id="KW-1185">Reference proteome</keyword>
<evidence type="ECO:0008006" key="5">
    <source>
        <dbReference type="Google" id="ProtNLM"/>
    </source>
</evidence>
<evidence type="ECO:0000313" key="4">
    <source>
        <dbReference type="Proteomes" id="UP000559256"/>
    </source>
</evidence>
<dbReference type="PANTHER" id="PTHR10622">
    <property type="entry name" value="HET DOMAIN-CONTAINING PROTEIN"/>
    <property type="match status" value="1"/>
</dbReference>
<accession>A0A8H5AQM3</accession>
<name>A0A8H5AQM3_9AGAR</name>
<evidence type="ECO:0000259" key="2">
    <source>
        <dbReference type="Pfam" id="PF26640"/>
    </source>
</evidence>
<organism evidence="3 4">
    <name type="scientific">Tetrapyrgos nigripes</name>
    <dbReference type="NCBI Taxonomy" id="182062"/>
    <lineage>
        <taxon>Eukaryota</taxon>
        <taxon>Fungi</taxon>
        <taxon>Dikarya</taxon>
        <taxon>Basidiomycota</taxon>
        <taxon>Agaricomycotina</taxon>
        <taxon>Agaricomycetes</taxon>
        <taxon>Agaricomycetidae</taxon>
        <taxon>Agaricales</taxon>
        <taxon>Marasmiineae</taxon>
        <taxon>Marasmiaceae</taxon>
        <taxon>Tetrapyrgos</taxon>
    </lineage>
</organism>
<proteinExistence type="predicted"/>
<gene>
    <name evidence="3" type="ORF">D9758_019069</name>
</gene>
<dbReference type="Proteomes" id="UP000559256">
    <property type="component" value="Unassembled WGS sequence"/>
</dbReference>
<feature type="domain" description="Heterokaryon incompatibility" evidence="1">
    <location>
        <begin position="22"/>
        <end position="108"/>
    </location>
</feature>
<dbReference type="EMBL" id="JAACJM010000661">
    <property type="protein sequence ID" value="KAF5309272.1"/>
    <property type="molecule type" value="Genomic_DNA"/>
</dbReference>
<dbReference type="InterPro" id="IPR010730">
    <property type="entry name" value="HET"/>
</dbReference>
<reference evidence="3 4" key="1">
    <citation type="journal article" date="2020" name="ISME J.">
        <title>Uncovering the hidden diversity of litter-decomposition mechanisms in mushroom-forming fungi.</title>
        <authorList>
            <person name="Floudas D."/>
            <person name="Bentzer J."/>
            <person name="Ahren D."/>
            <person name="Johansson T."/>
            <person name="Persson P."/>
            <person name="Tunlid A."/>
        </authorList>
    </citation>
    <scope>NUCLEOTIDE SEQUENCE [LARGE SCALE GENOMIC DNA]</scope>
    <source>
        <strain evidence="3 4">CBS 291.85</strain>
    </source>
</reference>
<feature type="domain" description="DUF8212" evidence="2">
    <location>
        <begin position="224"/>
        <end position="291"/>
    </location>
</feature>
<sequence length="723" mass="82287">MRLLNTVSLRLKEFDAISVPPYAILSHTWGRHELLFQDFQNLEAAKHKAGYIKVMKACSYAREYNFDWIWIDSCCINKESSAELSEAINSTYQYYQDATVCYAYLSDVVRANENAARLDLKFRRSRWFTRGWTLQELLAPPYVVFLDENWVDIGTKWTLRHVLSSITSIPVGVLVGTELEQASVAQRMSWAATRETTRPEDMAYCLMGIFGINMSPIYGEGSAKAFMRLQQEIIRYSDDRSIFAWSTSHSSSTDELTGLFAKSPADFRLSSEVISSSLEDTSSYSFANNGLHISIPLIPDPIYRQRDPENRYGLYLAFLHCKTRHGEHIAVHLQKKGSQYMRCRPSELVLTSSLPNILRMEEVVISEPLPVNRKGPRRYWNESSLEEYYLKSSLVNDRFISAAVGERLQSLVLPFTGGSLSELGMGKYRSSGEEFTILAGLNQDNIPVFDVVLTNDSPLGFDDHAQRLLKTHTPHYADKHQTLLKDGGLLSLTLRRTSDCIGGLLVLDYIPKEQADVPFYDTTIAPDQLVPKSDFAVPSAVRLAERHSIPWMMHRDSKFDLQLTLQFDCFPPDTIQRRYSRPSYLVSANSASHFVMMYEGSHALFPSFDCAVVFGLNGDTVWTDIVLLSRSGTLETAKDIWGRYVSKEPGQLKGTASVVVDFPCNNWQGVVHRERYELTIDLEKRKTLQLGTHSVNFRWKLLRRVRWAEPETLSHSDTLLSTT</sequence>
<dbReference type="Pfam" id="PF26640">
    <property type="entry name" value="DUF8212"/>
    <property type="match status" value="1"/>
</dbReference>
<dbReference type="Pfam" id="PF06985">
    <property type="entry name" value="HET"/>
    <property type="match status" value="1"/>
</dbReference>
<dbReference type="PANTHER" id="PTHR10622:SF10">
    <property type="entry name" value="HET DOMAIN-CONTAINING PROTEIN"/>
    <property type="match status" value="1"/>
</dbReference>
<protein>
    <recommendedName>
        <fullName evidence="5">HET-domain-containing protein</fullName>
    </recommendedName>
</protein>
<dbReference type="InterPro" id="IPR058525">
    <property type="entry name" value="DUF8212"/>
</dbReference>
<evidence type="ECO:0000259" key="1">
    <source>
        <dbReference type="Pfam" id="PF06985"/>
    </source>
</evidence>
<comment type="caution">
    <text evidence="3">The sequence shown here is derived from an EMBL/GenBank/DDBJ whole genome shotgun (WGS) entry which is preliminary data.</text>
</comment>
<evidence type="ECO:0000313" key="3">
    <source>
        <dbReference type="EMBL" id="KAF5309272.1"/>
    </source>
</evidence>
<dbReference type="AlphaFoldDB" id="A0A8H5AQM3"/>